<reference evidence="3 4" key="1">
    <citation type="submission" date="2015-05" db="EMBL/GenBank/DDBJ databases">
        <title>Genome assembly of Archangium gephyra DSM 2261.</title>
        <authorList>
            <person name="Sharma G."/>
            <person name="Subramanian S."/>
        </authorList>
    </citation>
    <scope>NUCLEOTIDE SEQUENCE [LARGE SCALE GENOMIC DNA]</scope>
    <source>
        <strain evidence="3 4">DSM 2261</strain>
    </source>
</reference>
<organism evidence="3 4">
    <name type="scientific">Archangium gephyra</name>
    <dbReference type="NCBI Taxonomy" id="48"/>
    <lineage>
        <taxon>Bacteria</taxon>
        <taxon>Pseudomonadati</taxon>
        <taxon>Myxococcota</taxon>
        <taxon>Myxococcia</taxon>
        <taxon>Myxococcales</taxon>
        <taxon>Cystobacterineae</taxon>
        <taxon>Archangiaceae</taxon>
        <taxon>Archangium</taxon>
    </lineage>
</organism>
<name>A0AAC8TG70_9BACT</name>
<sequence length="92" mass="10012">MSTLEELEREYILAVLARNGGNRTRTAKELGIGRCSPYSVGERGGRASLMGRSSSGAPPRQGRWPGLGWRVSAGDESVLRRPGVRFLESLKP</sequence>
<evidence type="ECO:0000313" key="4">
    <source>
        <dbReference type="Proteomes" id="UP000035579"/>
    </source>
</evidence>
<dbReference type="RefSeq" id="WP_047858487.1">
    <property type="nucleotide sequence ID" value="NZ_CP011509.1"/>
</dbReference>
<feature type="region of interest" description="Disordered" evidence="1">
    <location>
        <begin position="44"/>
        <end position="67"/>
    </location>
</feature>
<feature type="domain" description="DNA binding HTH" evidence="2">
    <location>
        <begin position="3"/>
        <end position="34"/>
    </location>
</feature>
<dbReference type="Proteomes" id="UP000035579">
    <property type="component" value="Chromosome"/>
</dbReference>
<dbReference type="InterPro" id="IPR009057">
    <property type="entry name" value="Homeodomain-like_sf"/>
</dbReference>
<gene>
    <name evidence="3" type="ORF">AA314_06394</name>
</gene>
<accession>A0AAC8TG70</accession>
<dbReference type="Pfam" id="PF02954">
    <property type="entry name" value="HTH_8"/>
    <property type="match status" value="1"/>
</dbReference>
<dbReference type="Gene3D" id="1.10.10.60">
    <property type="entry name" value="Homeodomain-like"/>
    <property type="match status" value="1"/>
</dbReference>
<dbReference type="InterPro" id="IPR002197">
    <property type="entry name" value="HTH_Fis"/>
</dbReference>
<protein>
    <recommendedName>
        <fullName evidence="2">DNA binding HTH domain-containing protein</fullName>
    </recommendedName>
</protein>
<dbReference type="AlphaFoldDB" id="A0AAC8TG70"/>
<dbReference type="EMBL" id="CP011509">
    <property type="protein sequence ID" value="AKJ04768.1"/>
    <property type="molecule type" value="Genomic_DNA"/>
</dbReference>
<evidence type="ECO:0000259" key="2">
    <source>
        <dbReference type="Pfam" id="PF02954"/>
    </source>
</evidence>
<dbReference type="SUPFAM" id="SSF46689">
    <property type="entry name" value="Homeodomain-like"/>
    <property type="match status" value="1"/>
</dbReference>
<dbReference type="KEGG" id="age:AA314_06394"/>
<evidence type="ECO:0000256" key="1">
    <source>
        <dbReference type="SAM" id="MobiDB-lite"/>
    </source>
</evidence>
<evidence type="ECO:0000313" key="3">
    <source>
        <dbReference type="EMBL" id="AKJ04768.1"/>
    </source>
</evidence>
<dbReference type="GO" id="GO:0043565">
    <property type="term" value="F:sequence-specific DNA binding"/>
    <property type="evidence" value="ECO:0007669"/>
    <property type="project" value="InterPro"/>
</dbReference>
<proteinExistence type="predicted"/>